<feature type="compositionally biased region" description="Pro residues" evidence="1">
    <location>
        <begin position="57"/>
        <end position="66"/>
    </location>
</feature>
<reference evidence="2 3" key="1">
    <citation type="submission" date="2017-06" db="EMBL/GenBank/DDBJ databases">
        <title>Ant-infecting Ophiocordyceps genomes reveal a high diversity of potential behavioral manipulation genes and a possible major role for enterotoxins.</title>
        <authorList>
            <person name="De Bekker C."/>
            <person name="Evans H.C."/>
            <person name="Brachmann A."/>
            <person name="Hughes D.P."/>
        </authorList>
    </citation>
    <scope>NUCLEOTIDE SEQUENCE [LARGE SCALE GENOMIC DNA]</scope>
    <source>
        <strain evidence="2 3">1348a</strain>
    </source>
</reference>
<name>A0A2C5YI97_9HYPO</name>
<feature type="region of interest" description="Disordered" evidence="1">
    <location>
        <begin position="1"/>
        <end position="70"/>
    </location>
</feature>
<gene>
    <name evidence="2" type="ORF">CDD82_7904</name>
</gene>
<evidence type="ECO:0000313" key="2">
    <source>
        <dbReference type="EMBL" id="PHH69235.1"/>
    </source>
</evidence>
<dbReference type="AlphaFoldDB" id="A0A2C5YI97"/>
<protein>
    <submittedName>
        <fullName evidence="2">Uncharacterized protein</fullName>
    </submittedName>
</protein>
<dbReference type="Proteomes" id="UP000224854">
    <property type="component" value="Unassembled WGS sequence"/>
</dbReference>
<dbReference type="EMBL" id="NJEU01000973">
    <property type="protein sequence ID" value="PHH69235.1"/>
    <property type="molecule type" value="Genomic_DNA"/>
</dbReference>
<keyword evidence="3" id="KW-1185">Reference proteome</keyword>
<organism evidence="2 3">
    <name type="scientific">Ophiocordyceps australis</name>
    <dbReference type="NCBI Taxonomy" id="1399860"/>
    <lineage>
        <taxon>Eukaryota</taxon>
        <taxon>Fungi</taxon>
        <taxon>Dikarya</taxon>
        <taxon>Ascomycota</taxon>
        <taxon>Pezizomycotina</taxon>
        <taxon>Sordariomycetes</taxon>
        <taxon>Hypocreomycetidae</taxon>
        <taxon>Hypocreales</taxon>
        <taxon>Ophiocordycipitaceae</taxon>
        <taxon>Ophiocordyceps</taxon>
    </lineage>
</organism>
<evidence type="ECO:0000313" key="3">
    <source>
        <dbReference type="Proteomes" id="UP000224854"/>
    </source>
</evidence>
<comment type="caution">
    <text evidence="2">The sequence shown here is derived from an EMBL/GenBank/DDBJ whole genome shotgun (WGS) entry which is preliminary data.</text>
</comment>
<sequence length="325" mass="36124">MLHTTKTQPSLHGLLAFPLPDNNDDMDTTLPAINYTPRPRLSSPAPPPRPLRLLAPAPAPLAPPPASRTRSSQFLPIASLLNPHTGLKRRRSKLDVDGPNTATLSSKKRRLRMNLVTSRLSQPFSAPATHIHSRREMQSSANPSIQTEEALGAQRRIANLVDTSFLKISIMNRMHKRLSSKGQQAAWQLFKSRCCATKPQFPDIDSNKRLDRQKSCLHQSKSQPRPVKWLALTSASSRLAALEVDDCDPSDTWMPPAPLLLPHVETNDAHLDMAVLPIAHQVTDSVERRDKLYCHLGPLFDKPEQAAQALPDGLDRLDDLPWIAT</sequence>
<dbReference type="OrthoDB" id="5387995at2759"/>
<accession>A0A2C5YI97</accession>
<proteinExistence type="predicted"/>
<evidence type="ECO:0000256" key="1">
    <source>
        <dbReference type="SAM" id="MobiDB-lite"/>
    </source>
</evidence>
<feature type="compositionally biased region" description="Polar residues" evidence="1">
    <location>
        <begin position="1"/>
        <end position="10"/>
    </location>
</feature>